<organism evidence="1 2">
    <name type="scientific">Streptomyces flaveolus</name>
    <dbReference type="NCBI Taxonomy" id="67297"/>
    <lineage>
        <taxon>Bacteria</taxon>
        <taxon>Bacillati</taxon>
        <taxon>Actinomycetota</taxon>
        <taxon>Actinomycetes</taxon>
        <taxon>Kitasatosporales</taxon>
        <taxon>Streptomycetaceae</taxon>
        <taxon>Streptomyces</taxon>
    </lineage>
</organism>
<proteinExistence type="predicted"/>
<evidence type="ECO:0008006" key="3">
    <source>
        <dbReference type="Google" id="ProtNLM"/>
    </source>
</evidence>
<dbReference type="RefSeq" id="WP_350720247.1">
    <property type="nucleotide sequence ID" value="NZ_JBEPCO010000018.1"/>
</dbReference>
<sequence>MASRADVEALQRILHSQWGADEQVDWAAAEAALGTALPSDYRGFMAVYGGGGIDDLSSCASFKIRNDASFG</sequence>
<evidence type="ECO:0000313" key="1">
    <source>
        <dbReference type="EMBL" id="MER6906258.1"/>
    </source>
</evidence>
<dbReference type="EMBL" id="JBEPCV010000021">
    <property type="protein sequence ID" value="MER6906258.1"/>
    <property type="molecule type" value="Genomic_DNA"/>
</dbReference>
<reference evidence="1 2" key="1">
    <citation type="submission" date="2024-06" db="EMBL/GenBank/DDBJ databases">
        <title>The Natural Products Discovery Center: Release of the First 8490 Sequenced Strains for Exploring Actinobacteria Biosynthetic Diversity.</title>
        <authorList>
            <person name="Kalkreuter E."/>
            <person name="Kautsar S.A."/>
            <person name="Yang D."/>
            <person name="Bader C.D."/>
            <person name="Teijaro C.N."/>
            <person name="Fluegel L."/>
            <person name="Davis C.M."/>
            <person name="Simpson J.R."/>
            <person name="Lauterbach L."/>
            <person name="Steele A.D."/>
            <person name="Gui C."/>
            <person name="Meng S."/>
            <person name="Li G."/>
            <person name="Viehrig K."/>
            <person name="Ye F."/>
            <person name="Su P."/>
            <person name="Kiefer A.F."/>
            <person name="Nichols A."/>
            <person name="Cepeda A.J."/>
            <person name="Yan W."/>
            <person name="Fan B."/>
            <person name="Jiang Y."/>
            <person name="Adhikari A."/>
            <person name="Zheng C.-J."/>
            <person name="Schuster L."/>
            <person name="Cowan T.M."/>
            <person name="Smanski M.J."/>
            <person name="Chevrette M.G."/>
            <person name="De Carvalho L.P.S."/>
            <person name="Shen B."/>
        </authorList>
    </citation>
    <scope>NUCLEOTIDE SEQUENCE [LARGE SCALE GENOMIC DNA]</scope>
    <source>
        <strain evidence="1 2">NPDC000632</strain>
    </source>
</reference>
<keyword evidence="2" id="KW-1185">Reference proteome</keyword>
<accession>A0ABV1VID8</accession>
<dbReference type="InterPro" id="IPR037883">
    <property type="entry name" value="Knr4/Smi1-like_sf"/>
</dbReference>
<protein>
    <recommendedName>
        <fullName evidence="3">Knr4/Smi1-like domain-containing protein</fullName>
    </recommendedName>
</protein>
<dbReference type="Gene3D" id="3.40.1580.10">
    <property type="entry name" value="SMI1/KNR4-like"/>
    <property type="match status" value="1"/>
</dbReference>
<name>A0ABV1VID8_9ACTN</name>
<dbReference type="SUPFAM" id="SSF160631">
    <property type="entry name" value="SMI1/KNR4-like"/>
    <property type="match status" value="1"/>
</dbReference>
<dbReference type="Proteomes" id="UP001490330">
    <property type="component" value="Unassembled WGS sequence"/>
</dbReference>
<evidence type="ECO:0000313" key="2">
    <source>
        <dbReference type="Proteomes" id="UP001490330"/>
    </source>
</evidence>
<comment type="caution">
    <text evidence="1">The sequence shown here is derived from an EMBL/GenBank/DDBJ whole genome shotgun (WGS) entry which is preliminary data.</text>
</comment>
<gene>
    <name evidence="1" type="ORF">ABT322_21305</name>
</gene>